<reference evidence="2 3" key="1">
    <citation type="submission" date="2020-03" db="EMBL/GenBank/DDBJ databases">
        <title>Genomic Encyclopedia of Type Strains, Phase IV (KMG-IV): sequencing the most valuable type-strain genomes for metagenomic binning, comparative biology and taxonomic classification.</title>
        <authorList>
            <person name="Goeker M."/>
        </authorList>
    </citation>
    <scope>NUCLEOTIDE SEQUENCE [LARGE SCALE GENOMIC DNA]</scope>
    <source>
        <strain evidence="2 3">DSM 102865</strain>
    </source>
</reference>
<dbReference type="Proteomes" id="UP001179181">
    <property type="component" value="Unassembled WGS sequence"/>
</dbReference>
<organism evidence="2 3">
    <name type="scientific">Dyadobacter arcticus</name>
    <dbReference type="NCBI Taxonomy" id="1078754"/>
    <lineage>
        <taxon>Bacteria</taxon>
        <taxon>Pseudomonadati</taxon>
        <taxon>Bacteroidota</taxon>
        <taxon>Cytophagia</taxon>
        <taxon>Cytophagales</taxon>
        <taxon>Spirosomataceae</taxon>
        <taxon>Dyadobacter</taxon>
    </lineage>
</organism>
<keyword evidence="1" id="KW-1133">Transmembrane helix</keyword>
<gene>
    <name evidence="2" type="ORF">FHS68_004560</name>
</gene>
<name>A0ABX0UWQ7_9BACT</name>
<dbReference type="EMBL" id="JAASQJ010000005">
    <property type="protein sequence ID" value="NIJ55371.1"/>
    <property type="molecule type" value="Genomic_DNA"/>
</dbReference>
<keyword evidence="3" id="KW-1185">Reference proteome</keyword>
<protein>
    <submittedName>
        <fullName evidence="2">Uncharacterized protein</fullName>
    </submittedName>
</protein>
<comment type="caution">
    <text evidence="2">The sequence shown here is derived from an EMBL/GenBank/DDBJ whole genome shotgun (WGS) entry which is preliminary data.</text>
</comment>
<keyword evidence="1" id="KW-0812">Transmembrane</keyword>
<accession>A0ABX0UWQ7</accession>
<keyword evidence="1" id="KW-0472">Membrane</keyword>
<sequence>MNINRFLSLLKRRPSGKKHWFAIVLYGLIVGIIDSYFIKVDRNYYINVFIAGC</sequence>
<proteinExistence type="predicted"/>
<evidence type="ECO:0000313" key="3">
    <source>
        <dbReference type="Proteomes" id="UP001179181"/>
    </source>
</evidence>
<evidence type="ECO:0000256" key="1">
    <source>
        <dbReference type="SAM" id="Phobius"/>
    </source>
</evidence>
<feature type="transmembrane region" description="Helical" evidence="1">
    <location>
        <begin position="20"/>
        <end position="38"/>
    </location>
</feature>
<evidence type="ECO:0000313" key="2">
    <source>
        <dbReference type="EMBL" id="NIJ55371.1"/>
    </source>
</evidence>